<dbReference type="GO" id="GO:1990904">
    <property type="term" value="C:ribonucleoprotein complex"/>
    <property type="evidence" value="ECO:0007669"/>
    <property type="project" value="UniProtKB-KW"/>
</dbReference>
<dbReference type="Gene3D" id="1.10.287.10">
    <property type="entry name" value="S15/NS1, RNA-binding"/>
    <property type="match status" value="1"/>
</dbReference>
<accession>A0A8H3FAY6</accession>
<proteinExistence type="inferred from homology"/>
<keyword evidence="2" id="KW-0689">Ribosomal protein</keyword>
<dbReference type="AlphaFoldDB" id="A0A8H3FAY6"/>
<name>A0A8H3FAY6_9LECA</name>
<dbReference type="EMBL" id="CAJPDT010000026">
    <property type="protein sequence ID" value="CAF9921018.1"/>
    <property type="molecule type" value="Genomic_DNA"/>
</dbReference>
<reference evidence="4" key="1">
    <citation type="submission" date="2021-03" db="EMBL/GenBank/DDBJ databases">
        <authorList>
            <person name="Tagirdzhanova G."/>
        </authorList>
    </citation>
    <scope>NUCLEOTIDE SEQUENCE</scope>
</reference>
<evidence type="ECO:0000256" key="1">
    <source>
        <dbReference type="ARBA" id="ARBA00008434"/>
    </source>
</evidence>
<dbReference type="PANTHER" id="PTHR23321:SF26">
    <property type="entry name" value="SMALL RIBOSOMAL SUBUNIT PROTEIN US15M"/>
    <property type="match status" value="1"/>
</dbReference>
<dbReference type="InterPro" id="IPR005290">
    <property type="entry name" value="Ribosomal_uS15_bac-type"/>
</dbReference>
<sequence>MASRLPLRLQTRTTVESLWCHAPPSFLAPVLTSSHLQFSTTSGLGRNIPQLKKRRQENRDAYTLRQVKARRDANLSRQAVLKDQRAKDFGDPIRGIPTPFVESFDTEVPQEVKQDSTTVSLEAVKVNSDTPPPSPAYAAEERHLDHGIKHEELAKSLEFSRYLTEPLPPPSSTKVDPDQEAQAYARWEKRDASATEAVQRIVSLTNASSKHRTKKNIERIIDTFGRHNTDQILRPKAPAVVKYNPLVPPLEPTPRAGPDTGSSEVQIGILTAKIRVLADRYEGPNRNDKVNKRNLRLLLHRRQKLLAYMERRERGSERWQTMISTLGLTPACWKGEIAVQ</sequence>
<gene>
    <name evidence="4" type="ORF">IMSHALPRED_005068</name>
</gene>
<dbReference type="OrthoDB" id="441444at2759"/>
<evidence type="ECO:0000313" key="5">
    <source>
        <dbReference type="Proteomes" id="UP000664534"/>
    </source>
</evidence>
<keyword evidence="5" id="KW-1185">Reference proteome</keyword>
<dbReference type="InterPro" id="IPR009068">
    <property type="entry name" value="uS15_NS1_RNA-bd_sf"/>
</dbReference>
<evidence type="ECO:0008006" key="6">
    <source>
        <dbReference type="Google" id="ProtNLM"/>
    </source>
</evidence>
<keyword evidence="3" id="KW-0687">Ribonucleoprotein</keyword>
<evidence type="ECO:0000256" key="3">
    <source>
        <dbReference type="ARBA" id="ARBA00023274"/>
    </source>
</evidence>
<organism evidence="4 5">
    <name type="scientific">Imshaugia aleurites</name>
    <dbReference type="NCBI Taxonomy" id="172621"/>
    <lineage>
        <taxon>Eukaryota</taxon>
        <taxon>Fungi</taxon>
        <taxon>Dikarya</taxon>
        <taxon>Ascomycota</taxon>
        <taxon>Pezizomycotina</taxon>
        <taxon>Lecanoromycetes</taxon>
        <taxon>OSLEUM clade</taxon>
        <taxon>Lecanoromycetidae</taxon>
        <taxon>Lecanorales</taxon>
        <taxon>Lecanorineae</taxon>
        <taxon>Parmeliaceae</taxon>
        <taxon>Imshaugia</taxon>
    </lineage>
</organism>
<comment type="similarity">
    <text evidence="1">Belongs to the universal ribosomal protein uS15 family.</text>
</comment>
<evidence type="ECO:0000256" key="2">
    <source>
        <dbReference type="ARBA" id="ARBA00022980"/>
    </source>
</evidence>
<evidence type="ECO:0000313" key="4">
    <source>
        <dbReference type="EMBL" id="CAF9921018.1"/>
    </source>
</evidence>
<dbReference type="Proteomes" id="UP000664534">
    <property type="component" value="Unassembled WGS sequence"/>
</dbReference>
<dbReference type="InterPro" id="IPR000589">
    <property type="entry name" value="Ribosomal_uS15"/>
</dbReference>
<dbReference type="GO" id="GO:0005737">
    <property type="term" value="C:cytoplasm"/>
    <property type="evidence" value="ECO:0007669"/>
    <property type="project" value="UniProtKB-ARBA"/>
</dbReference>
<protein>
    <recommendedName>
        <fullName evidence="6">Ribosomal protein S15</fullName>
    </recommendedName>
</protein>
<dbReference type="SUPFAM" id="SSF47060">
    <property type="entry name" value="S15/NS1 RNA-binding domain"/>
    <property type="match status" value="1"/>
</dbReference>
<dbReference type="GO" id="GO:0006412">
    <property type="term" value="P:translation"/>
    <property type="evidence" value="ECO:0007669"/>
    <property type="project" value="InterPro"/>
</dbReference>
<dbReference type="SMART" id="SM01387">
    <property type="entry name" value="Ribosomal_S15"/>
    <property type="match status" value="1"/>
</dbReference>
<dbReference type="GO" id="GO:0003735">
    <property type="term" value="F:structural constituent of ribosome"/>
    <property type="evidence" value="ECO:0007669"/>
    <property type="project" value="InterPro"/>
</dbReference>
<dbReference type="Pfam" id="PF00312">
    <property type="entry name" value="Ribosomal_S15"/>
    <property type="match status" value="1"/>
</dbReference>
<dbReference type="GO" id="GO:0005840">
    <property type="term" value="C:ribosome"/>
    <property type="evidence" value="ECO:0007669"/>
    <property type="project" value="UniProtKB-KW"/>
</dbReference>
<dbReference type="PANTHER" id="PTHR23321">
    <property type="entry name" value="RIBOSOMAL PROTEIN S15, BACTERIAL AND ORGANELLAR"/>
    <property type="match status" value="1"/>
</dbReference>
<comment type="caution">
    <text evidence="4">The sequence shown here is derived from an EMBL/GenBank/DDBJ whole genome shotgun (WGS) entry which is preliminary data.</text>
</comment>